<gene>
    <name evidence="3" type="ORF">SCF082_LOCUS2267</name>
</gene>
<evidence type="ECO:0000256" key="2">
    <source>
        <dbReference type="SAM" id="SignalP"/>
    </source>
</evidence>
<dbReference type="EMBL" id="CAXAMM010001114">
    <property type="protein sequence ID" value="CAK8990530.1"/>
    <property type="molecule type" value="Genomic_DNA"/>
</dbReference>
<dbReference type="Proteomes" id="UP001642464">
    <property type="component" value="Unassembled WGS sequence"/>
</dbReference>
<sequence>MAVFLIFVFASQSLHLVHGIREIGAADARPSLRSGVVAVGTAESSMSYFRQLSHRLKVEAEQESSEDCTPESMKRHLRNASTDDVEGKLHRREPVSFIRIGDGDVYCLGGVGGSNSEGVSYSSHKSACQDLATSLQELGAEEDANMYVLVGTFFFCRNNVGPEFGSFLQSHQLHPKFKGFITSVFYVDLTHTGNPSSTDGGTGRIVPTTLPALVGRKVVVVGPSHLKVLRKTLNFASFIDATNAADHVPQIVDAIKDESAKWPQENVIFLVSGGFGGRLAILKAFKDVGQKDSLIDTGASLDGFAGVESRDFNSRERLCGMQPQFMAPGLCSCSGTKCHADRSGA</sequence>
<feature type="signal peptide" evidence="2">
    <location>
        <begin position="1"/>
        <end position="19"/>
    </location>
</feature>
<evidence type="ECO:0000313" key="3">
    <source>
        <dbReference type="EMBL" id="CAK8990530.1"/>
    </source>
</evidence>
<keyword evidence="4" id="KW-1185">Reference proteome</keyword>
<protein>
    <submittedName>
        <fullName evidence="3">Uncharacterized protein</fullName>
    </submittedName>
</protein>
<proteinExistence type="predicted"/>
<comment type="caution">
    <text evidence="3">The sequence shown here is derived from an EMBL/GenBank/DDBJ whole genome shotgun (WGS) entry which is preliminary data.</text>
</comment>
<keyword evidence="2" id="KW-0732">Signal</keyword>
<feature type="region of interest" description="Disordered" evidence="1">
    <location>
        <begin position="60"/>
        <end position="85"/>
    </location>
</feature>
<reference evidence="3 4" key="1">
    <citation type="submission" date="2024-02" db="EMBL/GenBank/DDBJ databases">
        <authorList>
            <person name="Chen Y."/>
            <person name="Shah S."/>
            <person name="Dougan E. K."/>
            <person name="Thang M."/>
            <person name="Chan C."/>
        </authorList>
    </citation>
    <scope>NUCLEOTIDE SEQUENCE [LARGE SCALE GENOMIC DNA]</scope>
</reference>
<name>A0ABP0HNR4_9DINO</name>
<evidence type="ECO:0000256" key="1">
    <source>
        <dbReference type="SAM" id="MobiDB-lite"/>
    </source>
</evidence>
<evidence type="ECO:0000313" key="4">
    <source>
        <dbReference type="Proteomes" id="UP001642464"/>
    </source>
</evidence>
<organism evidence="3 4">
    <name type="scientific">Durusdinium trenchii</name>
    <dbReference type="NCBI Taxonomy" id="1381693"/>
    <lineage>
        <taxon>Eukaryota</taxon>
        <taxon>Sar</taxon>
        <taxon>Alveolata</taxon>
        <taxon>Dinophyceae</taxon>
        <taxon>Suessiales</taxon>
        <taxon>Symbiodiniaceae</taxon>
        <taxon>Durusdinium</taxon>
    </lineage>
</organism>
<accession>A0ABP0HNR4</accession>
<feature type="chain" id="PRO_5047396448" evidence="2">
    <location>
        <begin position="20"/>
        <end position="345"/>
    </location>
</feature>